<organism evidence="2">
    <name type="scientific">Rhodopseudomonas palustris (strain BisA53)</name>
    <dbReference type="NCBI Taxonomy" id="316055"/>
    <lineage>
        <taxon>Bacteria</taxon>
        <taxon>Pseudomonadati</taxon>
        <taxon>Pseudomonadota</taxon>
        <taxon>Alphaproteobacteria</taxon>
        <taxon>Hyphomicrobiales</taxon>
        <taxon>Nitrobacteraceae</taxon>
        <taxon>Rhodopseudomonas</taxon>
    </lineage>
</organism>
<proteinExistence type="predicted"/>
<dbReference type="HOGENOM" id="CLU_1554087_0_0_5"/>
<protein>
    <submittedName>
        <fullName evidence="2">Uncharacterized protein</fullName>
    </submittedName>
</protein>
<name>Q07NX7_RHOP5</name>
<sequence length="174" mass="18529">MKLGSIVLISLALGVPVPAVAGEGASFIDGVWVGKGIFQMGDKVHACGEIKMRYVGSATSYQVHEAHMVCDDLGKQTFSEIDKFSVDSDGSITFVEGTASTLKPNTKVGSVKGNTLVTLNPIDEVKIDDIKMRLDGDFLFYDQIASAPGQTPDYALVAIMTKEKPTTAASEPKK</sequence>
<feature type="chain" id="PRO_5004165884" evidence="1">
    <location>
        <begin position="22"/>
        <end position="174"/>
    </location>
</feature>
<evidence type="ECO:0000256" key="1">
    <source>
        <dbReference type="SAM" id="SignalP"/>
    </source>
</evidence>
<dbReference type="OrthoDB" id="8137878at2"/>
<evidence type="ECO:0000313" key="2">
    <source>
        <dbReference type="EMBL" id="ABJ06357.1"/>
    </source>
</evidence>
<dbReference type="KEGG" id="rpe:RPE_2418"/>
<accession>Q07NX7</accession>
<keyword evidence="1" id="KW-0732">Signal</keyword>
<reference evidence="2" key="1">
    <citation type="submission" date="2006-09" db="EMBL/GenBank/DDBJ databases">
        <title>Complete sequence of Rhodopseudomonas palustris BisA53.</title>
        <authorList>
            <consortium name="US DOE Joint Genome Institute"/>
            <person name="Copeland A."/>
            <person name="Lucas S."/>
            <person name="Lapidus A."/>
            <person name="Barry K."/>
            <person name="Detter J.C."/>
            <person name="Glavina del Rio T."/>
            <person name="Hammon N."/>
            <person name="Israni S."/>
            <person name="Dalin E."/>
            <person name="Tice H."/>
            <person name="Pitluck S."/>
            <person name="Chain P."/>
            <person name="Malfatti S."/>
            <person name="Shin M."/>
            <person name="Vergez L."/>
            <person name="Schmutz J."/>
            <person name="Larimer F."/>
            <person name="Land M."/>
            <person name="Hauser L."/>
            <person name="Pelletier D.A."/>
            <person name="Kyrpides N."/>
            <person name="Kim E."/>
            <person name="Harwood C.S."/>
            <person name="Oda Y."/>
            <person name="Richardson P."/>
        </authorList>
    </citation>
    <scope>NUCLEOTIDE SEQUENCE [LARGE SCALE GENOMIC DNA]</scope>
    <source>
        <strain evidence="2">BisA53</strain>
    </source>
</reference>
<feature type="signal peptide" evidence="1">
    <location>
        <begin position="1"/>
        <end position="21"/>
    </location>
</feature>
<dbReference type="EMBL" id="CP000463">
    <property type="protein sequence ID" value="ABJ06357.1"/>
    <property type="molecule type" value="Genomic_DNA"/>
</dbReference>
<gene>
    <name evidence="2" type="ordered locus">RPE_2418</name>
</gene>
<dbReference type="AlphaFoldDB" id="Q07NX7"/>